<dbReference type="SUPFAM" id="SSF142019">
    <property type="entry name" value="Nqo1 FMN-binding domain-like"/>
    <property type="match status" value="1"/>
</dbReference>
<feature type="binding site" evidence="8">
    <location>
        <position position="370"/>
    </location>
    <ligand>
        <name>[4Fe-4S] cluster</name>
        <dbReference type="ChEBI" id="CHEBI:49883"/>
        <label>1</label>
    </ligand>
</feature>
<dbReference type="Pfam" id="PF13375">
    <property type="entry name" value="RnfC_N"/>
    <property type="match status" value="1"/>
</dbReference>
<protein>
    <recommendedName>
        <fullName evidence="8">Ion-translocating oxidoreductase complex subunit C</fullName>
        <ecNumber evidence="8">7.-.-.-</ecNumber>
    </recommendedName>
    <alternativeName>
        <fullName evidence="8">Rnf electron transport complex subunit C</fullName>
    </alternativeName>
</protein>
<dbReference type="AlphaFoldDB" id="A0A176K1T2"/>
<comment type="subunit">
    <text evidence="8">The complex is composed of six subunits: RnfA, RnfB, RnfC, RnfD, RnfE and RnfG.</text>
</comment>
<comment type="caution">
    <text evidence="11">The sequence shown here is derived from an EMBL/GenBank/DDBJ whole genome shotgun (WGS) entry which is preliminary data.</text>
</comment>
<keyword evidence="7 8" id="KW-0411">Iron-sulfur</keyword>
<feature type="binding site" evidence="8">
    <location>
        <position position="377"/>
    </location>
    <ligand>
        <name>[4Fe-4S] cluster</name>
        <dbReference type="ChEBI" id="CHEBI:49883"/>
        <label>2</label>
    </ligand>
</feature>
<feature type="binding site" evidence="8">
    <location>
        <position position="406"/>
    </location>
    <ligand>
        <name>[4Fe-4S] cluster</name>
        <dbReference type="ChEBI" id="CHEBI:49883"/>
        <label>2</label>
    </ligand>
</feature>
<dbReference type="Gene3D" id="3.40.50.11540">
    <property type="entry name" value="NADH-ubiquinone oxidoreductase 51kDa subunit"/>
    <property type="match status" value="1"/>
</dbReference>
<dbReference type="InterPro" id="IPR011538">
    <property type="entry name" value="Nuo51_FMN-bd"/>
</dbReference>
<dbReference type="GO" id="GO:0046872">
    <property type="term" value="F:metal ion binding"/>
    <property type="evidence" value="ECO:0007669"/>
    <property type="project" value="UniProtKB-KW"/>
</dbReference>
<dbReference type="RefSeq" id="WP_068346694.1">
    <property type="nucleotide sequence ID" value="NZ_JFHK01000005.1"/>
</dbReference>
<dbReference type="PROSITE" id="PS51379">
    <property type="entry name" value="4FE4S_FER_2"/>
    <property type="match status" value="2"/>
</dbReference>
<keyword evidence="5 8" id="KW-0249">Electron transport</keyword>
<dbReference type="STRING" id="1453497.AT15_08295"/>
<dbReference type="SUPFAM" id="SSF46548">
    <property type="entry name" value="alpha-helical ferredoxin"/>
    <property type="match status" value="1"/>
</dbReference>
<dbReference type="PANTHER" id="PTHR43034:SF2">
    <property type="entry name" value="ION-TRANSLOCATING OXIDOREDUCTASE COMPLEX SUBUNIT C"/>
    <property type="match status" value="1"/>
</dbReference>
<evidence type="ECO:0000256" key="8">
    <source>
        <dbReference type="HAMAP-Rule" id="MF_00461"/>
    </source>
</evidence>
<dbReference type="InterPro" id="IPR017900">
    <property type="entry name" value="4Fe4S_Fe_S_CS"/>
</dbReference>
<proteinExistence type="inferred from homology"/>
<dbReference type="HAMAP" id="MF_00461">
    <property type="entry name" value="RsxC_RnfC"/>
    <property type="match status" value="1"/>
</dbReference>
<evidence type="ECO:0000256" key="1">
    <source>
        <dbReference type="ARBA" id="ARBA00022448"/>
    </source>
</evidence>
<dbReference type="Pfam" id="PF01512">
    <property type="entry name" value="Complex1_51K"/>
    <property type="match status" value="1"/>
</dbReference>
<keyword evidence="4 8" id="KW-0677">Repeat</keyword>
<dbReference type="PATRIC" id="fig|1453497.3.peg.1648"/>
<keyword evidence="8" id="KW-0472">Membrane</keyword>
<evidence type="ECO:0000256" key="5">
    <source>
        <dbReference type="ARBA" id="ARBA00022982"/>
    </source>
</evidence>
<keyword evidence="2 8" id="KW-0004">4Fe-4S</keyword>
<keyword evidence="8" id="KW-1278">Translocase</keyword>
<evidence type="ECO:0000256" key="9">
    <source>
        <dbReference type="SAM" id="MobiDB-lite"/>
    </source>
</evidence>
<feature type="compositionally biased region" description="Basic and acidic residues" evidence="9">
    <location>
        <begin position="12"/>
        <end position="21"/>
    </location>
</feature>
<comment type="similarity">
    <text evidence="8">Belongs to the 4Fe4S bacterial-type ferredoxin family. RnfC subfamily.</text>
</comment>
<dbReference type="NCBIfam" id="TIGR01945">
    <property type="entry name" value="rnfC"/>
    <property type="match status" value="1"/>
</dbReference>
<dbReference type="InterPro" id="IPR019554">
    <property type="entry name" value="Soluble_ligand-bd"/>
</dbReference>
<evidence type="ECO:0000256" key="6">
    <source>
        <dbReference type="ARBA" id="ARBA00023004"/>
    </source>
</evidence>
<comment type="subcellular location">
    <subcellularLocation>
        <location evidence="8">Cell membrane</location>
        <topology evidence="8">Peripheral membrane protein</topology>
    </subcellularLocation>
</comment>
<feature type="binding site" evidence="8">
    <location>
        <position position="367"/>
    </location>
    <ligand>
        <name>[4Fe-4S] cluster</name>
        <dbReference type="ChEBI" id="CHEBI:49883"/>
        <label>1</label>
    </ligand>
</feature>
<sequence length="441" mass="47987">MRLLTFRGGVHPPEKKELSEHRELTKAPLPELVYVFLANHTGVPAKPLVDVGEKVLTGQKIGEAAGFISANIHSPITGVVKEISKVYHPVLGKPDNAIIIERRGEDSWQLLEPQKPYEEFEPQEIIERIKEAGIVGLGGAMFPTSVKLTPPKEKKIDLLIINGAECEPYLTVDYRLMLEKSEKLIRGIQALMKALGVKKAIIGIENNKPKAIAELKKASKGTGIEIASLKTKYPQGAEKQLIYAITKRVVPSGGLPMDVGVVVQNVGTAFAVYEALEEGKPLVERAVSITGEAVREPVNVIARIGTLASELIKLAGGIKEDEVDRVIFGGPMMGIAVPRIDIPIVKGTSGITVMPKEITPSKEVYPCIRCGSCFMACPMNLQPFSLNLYATNRLYDRAVENGLMDCIECGSCSYACPANIDLVKNIKLAKKVYRTLKGGKK</sequence>
<keyword evidence="1 8" id="KW-0813">Transport</keyword>
<dbReference type="Pfam" id="PF10531">
    <property type="entry name" value="SLBB"/>
    <property type="match status" value="1"/>
</dbReference>
<dbReference type="EC" id="7.-.-.-" evidence="8"/>
<name>A0A176K1T2_9BACT</name>
<feature type="region of interest" description="Disordered" evidence="9">
    <location>
        <begin position="1"/>
        <end position="21"/>
    </location>
</feature>
<keyword evidence="8" id="KW-1003">Cell membrane</keyword>
<dbReference type="GO" id="GO:0005886">
    <property type="term" value="C:plasma membrane"/>
    <property type="evidence" value="ECO:0007669"/>
    <property type="project" value="UniProtKB-SubCell"/>
</dbReference>
<evidence type="ECO:0000313" key="11">
    <source>
        <dbReference type="EMBL" id="OAA30970.1"/>
    </source>
</evidence>
<dbReference type="OrthoDB" id="9767754at2"/>
<comment type="function">
    <text evidence="8">Part of a membrane-bound complex that couples electron transfer with translocation of ions across the membrane.</text>
</comment>
<evidence type="ECO:0000256" key="4">
    <source>
        <dbReference type="ARBA" id="ARBA00022737"/>
    </source>
</evidence>
<dbReference type="Proteomes" id="UP000077339">
    <property type="component" value="Unassembled WGS sequence"/>
</dbReference>
<dbReference type="InterPro" id="IPR037225">
    <property type="entry name" value="Nuo51_FMN-bd_sf"/>
</dbReference>
<feature type="binding site" evidence="8">
    <location>
        <position position="416"/>
    </location>
    <ligand>
        <name>[4Fe-4S] cluster</name>
        <dbReference type="ChEBI" id="CHEBI:49883"/>
        <label>1</label>
    </ligand>
</feature>
<keyword evidence="6 8" id="KW-0408">Iron</keyword>
<dbReference type="GO" id="GO:0009055">
    <property type="term" value="F:electron transfer activity"/>
    <property type="evidence" value="ECO:0007669"/>
    <property type="project" value="InterPro"/>
</dbReference>
<dbReference type="Pfam" id="PF12838">
    <property type="entry name" value="Fer4_7"/>
    <property type="match status" value="1"/>
</dbReference>
<dbReference type="PROSITE" id="PS00198">
    <property type="entry name" value="4FE4S_FER_1"/>
    <property type="match status" value="1"/>
</dbReference>
<evidence type="ECO:0000256" key="7">
    <source>
        <dbReference type="ARBA" id="ARBA00023014"/>
    </source>
</evidence>
<keyword evidence="12" id="KW-1185">Reference proteome</keyword>
<keyword evidence="3 8" id="KW-0479">Metal-binding</keyword>
<dbReference type="InterPro" id="IPR010208">
    <property type="entry name" value="Ion_transpt_RnfC/RsxC"/>
</dbReference>
<dbReference type="InterPro" id="IPR009051">
    <property type="entry name" value="Helical_ferredxn"/>
</dbReference>
<evidence type="ECO:0000256" key="3">
    <source>
        <dbReference type="ARBA" id="ARBA00022723"/>
    </source>
</evidence>
<evidence type="ECO:0000313" key="12">
    <source>
        <dbReference type="Proteomes" id="UP000077339"/>
    </source>
</evidence>
<feature type="domain" description="4Fe-4S ferredoxin-type" evidence="10">
    <location>
        <begin position="354"/>
        <end position="387"/>
    </location>
</feature>
<feature type="binding site" evidence="8">
    <location>
        <position position="373"/>
    </location>
    <ligand>
        <name>[4Fe-4S] cluster</name>
        <dbReference type="ChEBI" id="CHEBI:49883"/>
        <label>1</label>
    </ligand>
</feature>
<dbReference type="EMBL" id="JFHK01000005">
    <property type="protein sequence ID" value="OAA30970.1"/>
    <property type="molecule type" value="Genomic_DNA"/>
</dbReference>
<feature type="domain" description="4Fe-4S ferredoxin-type" evidence="10">
    <location>
        <begin position="396"/>
        <end position="425"/>
    </location>
</feature>
<dbReference type="NCBIfam" id="NF003454">
    <property type="entry name" value="PRK05035.1"/>
    <property type="match status" value="1"/>
</dbReference>
<feature type="binding site" evidence="8">
    <location>
        <position position="409"/>
    </location>
    <ligand>
        <name>[4Fe-4S] cluster</name>
        <dbReference type="ChEBI" id="CHEBI:49883"/>
        <label>2</label>
    </ligand>
</feature>
<dbReference type="GO" id="GO:0051539">
    <property type="term" value="F:4 iron, 4 sulfur cluster binding"/>
    <property type="evidence" value="ECO:0007669"/>
    <property type="project" value="UniProtKB-KW"/>
</dbReference>
<dbReference type="InterPro" id="IPR026902">
    <property type="entry name" value="RnfC_N"/>
</dbReference>
<evidence type="ECO:0000259" key="10">
    <source>
        <dbReference type="PROSITE" id="PS51379"/>
    </source>
</evidence>
<dbReference type="Gene3D" id="1.10.1060.10">
    <property type="entry name" value="Alpha-helical ferredoxin"/>
    <property type="match status" value="1"/>
</dbReference>
<evidence type="ECO:0000256" key="2">
    <source>
        <dbReference type="ARBA" id="ARBA00022485"/>
    </source>
</evidence>
<dbReference type="PANTHER" id="PTHR43034">
    <property type="entry name" value="ION-TRANSLOCATING OXIDOREDUCTASE COMPLEX SUBUNIT C"/>
    <property type="match status" value="1"/>
</dbReference>
<feature type="binding site" evidence="8">
    <location>
        <position position="412"/>
    </location>
    <ligand>
        <name>[4Fe-4S] cluster</name>
        <dbReference type="ChEBI" id="CHEBI:49883"/>
        <label>2</label>
    </ligand>
</feature>
<reference evidence="11 12" key="1">
    <citation type="submission" date="2014-02" db="EMBL/GenBank/DDBJ databases">
        <title>Kosmotoga genome sequencing.</title>
        <authorList>
            <person name="Pollo S.M."/>
            <person name="Charchuk R."/>
            <person name="Nesbo C.L."/>
        </authorList>
    </citation>
    <scope>NUCLEOTIDE SEQUENCE [LARGE SCALE GENOMIC DNA]</scope>
    <source>
        <strain evidence="11 12">S304</strain>
    </source>
</reference>
<accession>A0A176K1T2</accession>
<organism evidence="11 12">
    <name type="scientific">Kosmotoga arenicorallina S304</name>
    <dbReference type="NCBI Taxonomy" id="1453497"/>
    <lineage>
        <taxon>Bacteria</taxon>
        <taxon>Thermotogati</taxon>
        <taxon>Thermotogota</taxon>
        <taxon>Thermotogae</taxon>
        <taxon>Kosmotogales</taxon>
        <taxon>Kosmotogaceae</taxon>
        <taxon>Kosmotoga</taxon>
    </lineage>
</organism>
<dbReference type="InterPro" id="IPR017896">
    <property type="entry name" value="4Fe4S_Fe-S-bd"/>
</dbReference>
<dbReference type="GO" id="GO:0022900">
    <property type="term" value="P:electron transport chain"/>
    <property type="evidence" value="ECO:0007669"/>
    <property type="project" value="UniProtKB-UniRule"/>
</dbReference>
<comment type="cofactor">
    <cofactor evidence="8">
        <name>[4Fe-4S] cluster</name>
        <dbReference type="ChEBI" id="CHEBI:49883"/>
    </cofactor>
    <text evidence="8">Binds 2 [4Fe-4S] clusters per subunit.</text>
</comment>
<gene>
    <name evidence="8" type="primary">rnfC</name>
    <name evidence="11" type="ORF">AT15_08295</name>
</gene>